<dbReference type="EMBL" id="KN832055">
    <property type="protein sequence ID" value="KIN96013.1"/>
    <property type="molecule type" value="Genomic_DNA"/>
</dbReference>
<dbReference type="AlphaFoldDB" id="A0A0C3NL31"/>
<evidence type="ECO:0000313" key="2">
    <source>
        <dbReference type="EMBL" id="KIN96013.1"/>
    </source>
</evidence>
<feature type="region of interest" description="Disordered" evidence="1">
    <location>
        <begin position="87"/>
        <end position="119"/>
    </location>
</feature>
<evidence type="ECO:0000256" key="1">
    <source>
        <dbReference type="SAM" id="MobiDB-lite"/>
    </source>
</evidence>
<gene>
    <name evidence="2" type="ORF">M404DRAFT_292531</name>
</gene>
<evidence type="ECO:0000313" key="3">
    <source>
        <dbReference type="Proteomes" id="UP000054217"/>
    </source>
</evidence>
<dbReference type="Proteomes" id="UP000054217">
    <property type="component" value="Unassembled WGS sequence"/>
</dbReference>
<dbReference type="InParanoid" id="A0A0C3NL31"/>
<protein>
    <submittedName>
        <fullName evidence="2">Uncharacterized protein</fullName>
    </submittedName>
</protein>
<sequence>MLSGAERPTLLVSKFRSDSLMSSETATSYTLAFSTASRSAASLCSSTWIPNNLTSTVFSFLSRLMLFGDGIVVMHLTWTQNSRKACGRTSQEGLGPPAVPPNPITSSPTRIASSPNPPNKRAIRYCSRINRWTTILARRLSTTYAATNSYSSKT</sequence>
<feature type="compositionally biased region" description="Polar residues" evidence="1">
    <location>
        <begin position="104"/>
        <end position="114"/>
    </location>
</feature>
<reference evidence="3" key="2">
    <citation type="submission" date="2015-01" db="EMBL/GenBank/DDBJ databases">
        <title>Evolutionary Origins and Diversification of the Mycorrhizal Mutualists.</title>
        <authorList>
            <consortium name="DOE Joint Genome Institute"/>
            <consortium name="Mycorrhizal Genomics Consortium"/>
            <person name="Kohler A."/>
            <person name="Kuo A."/>
            <person name="Nagy L.G."/>
            <person name="Floudas D."/>
            <person name="Copeland A."/>
            <person name="Barry K.W."/>
            <person name="Cichocki N."/>
            <person name="Veneault-Fourrey C."/>
            <person name="LaButti K."/>
            <person name="Lindquist E.A."/>
            <person name="Lipzen A."/>
            <person name="Lundell T."/>
            <person name="Morin E."/>
            <person name="Murat C."/>
            <person name="Riley R."/>
            <person name="Ohm R."/>
            <person name="Sun H."/>
            <person name="Tunlid A."/>
            <person name="Henrissat B."/>
            <person name="Grigoriev I.V."/>
            <person name="Hibbett D.S."/>
            <person name="Martin F."/>
        </authorList>
    </citation>
    <scope>NUCLEOTIDE SEQUENCE [LARGE SCALE GENOMIC DNA]</scope>
    <source>
        <strain evidence="3">Marx 270</strain>
    </source>
</reference>
<accession>A0A0C3NL31</accession>
<organism evidence="2 3">
    <name type="scientific">Pisolithus tinctorius Marx 270</name>
    <dbReference type="NCBI Taxonomy" id="870435"/>
    <lineage>
        <taxon>Eukaryota</taxon>
        <taxon>Fungi</taxon>
        <taxon>Dikarya</taxon>
        <taxon>Basidiomycota</taxon>
        <taxon>Agaricomycotina</taxon>
        <taxon>Agaricomycetes</taxon>
        <taxon>Agaricomycetidae</taxon>
        <taxon>Boletales</taxon>
        <taxon>Sclerodermatineae</taxon>
        <taxon>Pisolithaceae</taxon>
        <taxon>Pisolithus</taxon>
    </lineage>
</organism>
<name>A0A0C3NL31_PISTI</name>
<dbReference type="HOGENOM" id="CLU_1704956_0_0_1"/>
<proteinExistence type="predicted"/>
<reference evidence="2 3" key="1">
    <citation type="submission" date="2014-04" db="EMBL/GenBank/DDBJ databases">
        <authorList>
            <consortium name="DOE Joint Genome Institute"/>
            <person name="Kuo A."/>
            <person name="Kohler A."/>
            <person name="Costa M.D."/>
            <person name="Nagy L.G."/>
            <person name="Floudas D."/>
            <person name="Copeland A."/>
            <person name="Barry K.W."/>
            <person name="Cichocki N."/>
            <person name="Veneault-Fourrey C."/>
            <person name="LaButti K."/>
            <person name="Lindquist E.A."/>
            <person name="Lipzen A."/>
            <person name="Lundell T."/>
            <person name="Morin E."/>
            <person name="Murat C."/>
            <person name="Sun H."/>
            <person name="Tunlid A."/>
            <person name="Henrissat B."/>
            <person name="Grigoriev I.V."/>
            <person name="Hibbett D.S."/>
            <person name="Martin F."/>
            <person name="Nordberg H.P."/>
            <person name="Cantor M.N."/>
            <person name="Hua S.X."/>
        </authorList>
    </citation>
    <scope>NUCLEOTIDE SEQUENCE [LARGE SCALE GENOMIC DNA]</scope>
    <source>
        <strain evidence="2 3">Marx 270</strain>
    </source>
</reference>
<keyword evidence="3" id="KW-1185">Reference proteome</keyword>